<evidence type="ECO:0000313" key="1">
    <source>
        <dbReference type="EMBL" id="KAJ3630061.1"/>
    </source>
</evidence>
<accession>A0AA38HJ94</accession>
<evidence type="ECO:0000313" key="2">
    <source>
        <dbReference type="Proteomes" id="UP001168821"/>
    </source>
</evidence>
<dbReference type="EMBL" id="JALNTZ010000869">
    <property type="protein sequence ID" value="KAJ3630061.1"/>
    <property type="molecule type" value="Genomic_DNA"/>
</dbReference>
<dbReference type="Proteomes" id="UP001168821">
    <property type="component" value="Unassembled WGS sequence"/>
</dbReference>
<gene>
    <name evidence="1" type="ORF">Zmor_027110</name>
</gene>
<protein>
    <submittedName>
        <fullName evidence="1">Uncharacterized protein</fullName>
    </submittedName>
</protein>
<reference evidence="1" key="1">
    <citation type="journal article" date="2023" name="G3 (Bethesda)">
        <title>Whole genome assemblies of Zophobas morio and Tenebrio molitor.</title>
        <authorList>
            <person name="Kaur S."/>
            <person name="Stinson S.A."/>
            <person name="diCenzo G.C."/>
        </authorList>
    </citation>
    <scope>NUCLEOTIDE SEQUENCE</scope>
    <source>
        <strain evidence="1">QUZm001</strain>
    </source>
</reference>
<sequence>MLIRPYILFEVPPCYASIYSATILTPLLLVMRSEGYLKCDEGQRYITRPFVSFPLTSKGVKISWYSKAEYLEVIIDNKFSWRPHMDYVVAKVKALYSLLFGKFSLRNRRQLYLSYIQSIMT</sequence>
<comment type="caution">
    <text evidence="1">The sequence shown here is derived from an EMBL/GenBank/DDBJ whole genome shotgun (WGS) entry which is preliminary data.</text>
</comment>
<proteinExistence type="predicted"/>
<organism evidence="1 2">
    <name type="scientific">Zophobas morio</name>
    <dbReference type="NCBI Taxonomy" id="2755281"/>
    <lineage>
        <taxon>Eukaryota</taxon>
        <taxon>Metazoa</taxon>
        <taxon>Ecdysozoa</taxon>
        <taxon>Arthropoda</taxon>
        <taxon>Hexapoda</taxon>
        <taxon>Insecta</taxon>
        <taxon>Pterygota</taxon>
        <taxon>Neoptera</taxon>
        <taxon>Endopterygota</taxon>
        <taxon>Coleoptera</taxon>
        <taxon>Polyphaga</taxon>
        <taxon>Cucujiformia</taxon>
        <taxon>Tenebrionidae</taxon>
        <taxon>Zophobas</taxon>
    </lineage>
</organism>
<keyword evidence="2" id="KW-1185">Reference proteome</keyword>
<name>A0AA38HJ94_9CUCU</name>
<dbReference type="AlphaFoldDB" id="A0AA38HJ94"/>